<keyword evidence="2" id="KW-0732">Signal</keyword>
<dbReference type="Proteomes" id="UP000594261">
    <property type="component" value="Chromosome 9"/>
</dbReference>
<evidence type="ECO:0000256" key="1">
    <source>
        <dbReference type="SAM" id="MobiDB-lite"/>
    </source>
</evidence>
<evidence type="ECO:0000313" key="4">
    <source>
        <dbReference type="Proteomes" id="UP000594261"/>
    </source>
</evidence>
<dbReference type="EnsemblPlants" id="QL09p005520:mrna">
    <property type="protein sequence ID" value="QL09p005520:mrna"/>
    <property type="gene ID" value="QL09p005520"/>
</dbReference>
<accession>A0A7N2MHI2</accession>
<dbReference type="EMBL" id="LRBV02000009">
    <property type="status" value="NOT_ANNOTATED_CDS"/>
    <property type="molecule type" value="Genomic_DNA"/>
</dbReference>
<dbReference type="InParanoid" id="A0A7N2MHI2"/>
<name>A0A7N2MHI2_QUELO</name>
<dbReference type="Gramene" id="QL09p005641:mrna">
    <property type="protein sequence ID" value="QL09p005641:mrna"/>
    <property type="gene ID" value="QL09p005641"/>
</dbReference>
<sequence>MASKKFITWGLLFILMFLLASEAASRKVLETSELGNSKPKGVMAPPTTPTLRINFGVGSYGNKQSRKSSILEGNKSKGPIPPTAPNPGVHLPKTPSGSRI</sequence>
<protein>
    <submittedName>
        <fullName evidence="3">Uncharacterized protein</fullName>
    </submittedName>
</protein>
<organism evidence="3 4">
    <name type="scientific">Quercus lobata</name>
    <name type="common">Valley oak</name>
    <dbReference type="NCBI Taxonomy" id="97700"/>
    <lineage>
        <taxon>Eukaryota</taxon>
        <taxon>Viridiplantae</taxon>
        <taxon>Streptophyta</taxon>
        <taxon>Embryophyta</taxon>
        <taxon>Tracheophyta</taxon>
        <taxon>Spermatophyta</taxon>
        <taxon>Magnoliopsida</taxon>
        <taxon>eudicotyledons</taxon>
        <taxon>Gunneridae</taxon>
        <taxon>Pentapetalae</taxon>
        <taxon>rosids</taxon>
        <taxon>fabids</taxon>
        <taxon>Fagales</taxon>
        <taxon>Fagaceae</taxon>
        <taxon>Quercus</taxon>
    </lineage>
</organism>
<dbReference type="AlphaFoldDB" id="A0A7N2MHI2"/>
<reference evidence="3" key="2">
    <citation type="submission" date="2021-01" db="UniProtKB">
        <authorList>
            <consortium name="EnsemblPlants"/>
        </authorList>
    </citation>
    <scope>IDENTIFICATION</scope>
</reference>
<evidence type="ECO:0000313" key="3">
    <source>
        <dbReference type="EnsemblPlants" id="QL09p005520:mrna"/>
    </source>
</evidence>
<feature type="chain" id="PRO_5036401890" evidence="2">
    <location>
        <begin position="26"/>
        <end position="100"/>
    </location>
</feature>
<dbReference type="Gramene" id="QL09p005520:mrna">
    <property type="protein sequence ID" value="QL09p005520:mrna"/>
    <property type="gene ID" value="QL09p005520"/>
</dbReference>
<dbReference type="EnsemblPlants" id="QL09p005641:mrna">
    <property type="protein sequence ID" value="QL09p005641:mrna"/>
    <property type="gene ID" value="QL09p005641"/>
</dbReference>
<feature type="region of interest" description="Disordered" evidence="1">
    <location>
        <begin position="30"/>
        <end position="100"/>
    </location>
</feature>
<evidence type="ECO:0000256" key="2">
    <source>
        <dbReference type="SAM" id="SignalP"/>
    </source>
</evidence>
<reference evidence="3 4" key="1">
    <citation type="journal article" date="2016" name="G3 (Bethesda)">
        <title>First Draft Assembly and Annotation of the Genome of a California Endemic Oak Quercus lobata Nee (Fagaceae).</title>
        <authorList>
            <person name="Sork V.L."/>
            <person name="Fitz-Gibbon S.T."/>
            <person name="Puiu D."/>
            <person name="Crepeau M."/>
            <person name="Gugger P.F."/>
            <person name="Sherman R."/>
            <person name="Stevens K."/>
            <person name="Langley C.H."/>
            <person name="Pellegrini M."/>
            <person name="Salzberg S.L."/>
        </authorList>
    </citation>
    <scope>NUCLEOTIDE SEQUENCE [LARGE SCALE GENOMIC DNA]</scope>
    <source>
        <strain evidence="3 4">cv. SW786</strain>
    </source>
</reference>
<proteinExistence type="predicted"/>
<feature type="signal peptide" evidence="2">
    <location>
        <begin position="1"/>
        <end position="25"/>
    </location>
</feature>
<keyword evidence="4" id="KW-1185">Reference proteome</keyword>